<reference evidence="1" key="1">
    <citation type="journal article" date="2020" name="Nature">
        <title>Giant virus diversity and host interactions through global metagenomics.</title>
        <authorList>
            <person name="Schulz F."/>
            <person name="Roux S."/>
            <person name="Paez-Espino D."/>
            <person name="Jungbluth S."/>
            <person name="Walsh D.A."/>
            <person name="Denef V.J."/>
            <person name="McMahon K.D."/>
            <person name="Konstantinidis K.T."/>
            <person name="Eloe-Fadrosh E.A."/>
            <person name="Kyrpides N.C."/>
            <person name="Woyke T."/>
        </authorList>
    </citation>
    <scope>NUCLEOTIDE SEQUENCE</scope>
    <source>
        <strain evidence="1">GVMAG-M-3300020166-18</strain>
    </source>
</reference>
<proteinExistence type="predicted"/>
<protein>
    <submittedName>
        <fullName evidence="1">Uncharacterized protein</fullName>
    </submittedName>
</protein>
<name>A0A6C0BYX4_9ZZZZ</name>
<dbReference type="AlphaFoldDB" id="A0A6C0BYX4"/>
<sequence length="139" mass="15644">MNADAINKGLSSIEVQLSNGISNTISNVKTNVRRVSKYAEELKNYLESKYPNGFNLENMLEVVVECIQYLSTVKNLSGHQKRQVIIDAILLLLDETNSGELEVYEPIIKSMIPATINVLIDVEKKKIKLNKKVGWKCCC</sequence>
<evidence type="ECO:0000313" key="1">
    <source>
        <dbReference type="EMBL" id="QHS96483.1"/>
    </source>
</evidence>
<organism evidence="1">
    <name type="scientific">viral metagenome</name>
    <dbReference type="NCBI Taxonomy" id="1070528"/>
    <lineage>
        <taxon>unclassified sequences</taxon>
        <taxon>metagenomes</taxon>
        <taxon>organismal metagenomes</taxon>
    </lineage>
</organism>
<dbReference type="EMBL" id="MN739271">
    <property type="protein sequence ID" value="QHS96483.1"/>
    <property type="molecule type" value="Genomic_DNA"/>
</dbReference>
<accession>A0A6C0BYX4</accession>